<dbReference type="AlphaFoldDB" id="A0A820LSU4"/>
<reference evidence="1" key="1">
    <citation type="submission" date="2021-02" db="EMBL/GenBank/DDBJ databases">
        <authorList>
            <person name="Nowell W R."/>
        </authorList>
    </citation>
    <scope>NUCLEOTIDE SEQUENCE</scope>
</reference>
<dbReference type="Proteomes" id="UP000663836">
    <property type="component" value="Unassembled WGS sequence"/>
</dbReference>
<gene>
    <name evidence="1" type="ORF">JBS370_LOCUS42267</name>
</gene>
<dbReference type="EMBL" id="CAJOBD010054520">
    <property type="protein sequence ID" value="CAF4362306.1"/>
    <property type="molecule type" value="Genomic_DNA"/>
</dbReference>
<organism evidence="1 2">
    <name type="scientific">Rotaria sordida</name>
    <dbReference type="NCBI Taxonomy" id="392033"/>
    <lineage>
        <taxon>Eukaryota</taxon>
        <taxon>Metazoa</taxon>
        <taxon>Spiralia</taxon>
        <taxon>Gnathifera</taxon>
        <taxon>Rotifera</taxon>
        <taxon>Eurotatoria</taxon>
        <taxon>Bdelloidea</taxon>
        <taxon>Philodinida</taxon>
        <taxon>Philodinidae</taxon>
        <taxon>Rotaria</taxon>
    </lineage>
</organism>
<protein>
    <submittedName>
        <fullName evidence="1">Uncharacterized protein</fullName>
    </submittedName>
</protein>
<evidence type="ECO:0000313" key="1">
    <source>
        <dbReference type="EMBL" id="CAF4362306.1"/>
    </source>
</evidence>
<name>A0A820LSU4_9BILA</name>
<sequence length="44" mass="5135">MAQIWYSRACEAGNVVAQQNRDQFAKTIEKRQQRMSQCSSNELE</sequence>
<evidence type="ECO:0000313" key="2">
    <source>
        <dbReference type="Proteomes" id="UP000663836"/>
    </source>
</evidence>
<feature type="non-terminal residue" evidence="1">
    <location>
        <position position="44"/>
    </location>
</feature>
<proteinExistence type="predicted"/>
<accession>A0A820LSU4</accession>
<comment type="caution">
    <text evidence="1">The sequence shown here is derived from an EMBL/GenBank/DDBJ whole genome shotgun (WGS) entry which is preliminary data.</text>
</comment>